<evidence type="ECO:0000313" key="9">
    <source>
        <dbReference type="Proteomes" id="UP000195569"/>
    </source>
</evidence>
<keyword evidence="3 6" id="KW-0812">Transmembrane</keyword>
<keyword evidence="2" id="KW-1003">Cell membrane</keyword>
<sequence length="312" mass="33212">MNDGFLGTLRLAFVALQNVSFAIVVGALLIDGWFAREESPWQLNVSKRLHVAMRTAAFSALAFSAFAFWIHSALMSDSALSEAAPAVRSMVEETGFGHAWLASTVLMLSVLALALLPSAALTRLRPVIWLVMMGIALARSHMDHPVDAGAFSLPVWADWVHLLAISVWVGLVLVATYVVAPRLIDAPADAQRASAAFIQSLSNAATFAFVALFLTGAYNGWRGVGMPGNLLASTYGQLLLLKLALVILAAALGGHNRFFEMPRVLATLKRSSLESPTRPLRRFATVLHIESVVLAGVVATAAVLASSPLAGT</sequence>
<feature type="domain" description="Copper resistance protein D" evidence="7">
    <location>
        <begin position="196"/>
        <end position="304"/>
    </location>
</feature>
<comment type="caution">
    <text evidence="8">The sequence shown here is derived from an EMBL/GenBank/DDBJ whole genome shotgun (WGS) entry which is preliminary data.</text>
</comment>
<dbReference type="OrthoDB" id="8753116at2"/>
<dbReference type="EMBL" id="CYGY02000105">
    <property type="protein sequence ID" value="SIT51168.1"/>
    <property type="molecule type" value="Genomic_DNA"/>
</dbReference>
<keyword evidence="9" id="KW-1185">Reference proteome</keyword>
<gene>
    <name evidence="8" type="ORF">BN2476_1050003</name>
</gene>
<dbReference type="RefSeq" id="WP_087739692.1">
    <property type="nucleotide sequence ID" value="NZ_CYGY02000105.1"/>
</dbReference>
<dbReference type="PANTHER" id="PTHR34820:SF4">
    <property type="entry name" value="INNER MEMBRANE PROTEIN YEBZ"/>
    <property type="match status" value="1"/>
</dbReference>
<feature type="transmembrane region" description="Helical" evidence="6">
    <location>
        <begin position="280"/>
        <end position="305"/>
    </location>
</feature>
<feature type="transmembrane region" description="Helical" evidence="6">
    <location>
        <begin position="55"/>
        <end position="75"/>
    </location>
</feature>
<dbReference type="GO" id="GO:0006825">
    <property type="term" value="P:copper ion transport"/>
    <property type="evidence" value="ECO:0007669"/>
    <property type="project" value="InterPro"/>
</dbReference>
<feature type="transmembrane region" description="Helical" evidence="6">
    <location>
        <begin position="12"/>
        <end position="34"/>
    </location>
</feature>
<name>A0A1N7SUW5_9BURK</name>
<evidence type="ECO:0000313" key="8">
    <source>
        <dbReference type="EMBL" id="SIT51168.1"/>
    </source>
</evidence>
<evidence type="ECO:0000256" key="6">
    <source>
        <dbReference type="SAM" id="Phobius"/>
    </source>
</evidence>
<feature type="transmembrane region" description="Helical" evidence="6">
    <location>
        <begin position="238"/>
        <end position="259"/>
    </location>
</feature>
<organism evidence="8 9">
    <name type="scientific">Paraburkholderia piptadeniae</name>
    <dbReference type="NCBI Taxonomy" id="1701573"/>
    <lineage>
        <taxon>Bacteria</taxon>
        <taxon>Pseudomonadati</taxon>
        <taxon>Pseudomonadota</taxon>
        <taxon>Betaproteobacteria</taxon>
        <taxon>Burkholderiales</taxon>
        <taxon>Burkholderiaceae</taxon>
        <taxon>Paraburkholderia</taxon>
    </lineage>
</organism>
<protein>
    <submittedName>
        <fullName evidence="8">Copper export protein</fullName>
    </submittedName>
</protein>
<accession>A0A1N7SUW5</accession>
<dbReference type="InterPro" id="IPR008457">
    <property type="entry name" value="Cu-R_CopD_dom"/>
</dbReference>
<dbReference type="GO" id="GO:0005886">
    <property type="term" value="C:plasma membrane"/>
    <property type="evidence" value="ECO:0007669"/>
    <property type="project" value="UniProtKB-SubCell"/>
</dbReference>
<evidence type="ECO:0000256" key="1">
    <source>
        <dbReference type="ARBA" id="ARBA00004651"/>
    </source>
</evidence>
<feature type="transmembrane region" description="Helical" evidence="6">
    <location>
        <begin position="162"/>
        <end position="184"/>
    </location>
</feature>
<keyword evidence="4 6" id="KW-1133">Transmembrane helix</keyword>
<evidence type="ECO:0000259" key="7">
    <source>
        <dbReference type="Pfam" id="PF05425"/>
    </source>
</evidence>
<evidence type="ECO:0000256" key="2">
    <source>
        <dbReference type="ARBA" id="ARBA00022475"/>
    </source>
</evidence>
<dbReference type="AlphaFoldDB" id="A0A1N7SUW5"/>
<reference evidence="8" key="1">
    <citation type="submission" date="2016-12" db="EMBL/GenBank/DDBJ databases">
        <authorList>
            <person name="Moulin L."/>
        </authorList>
    </citation>
    <scope>NUCLEOTIDE SEQUENCE [LARGE SCALE GENOMIC DNA]</scope>
    <source>
        <strain evidence="8">STM 7183</strain>
    </source>
</reference>
<feature type="transmembrane region" description="Helical" evidence="6">
    <location>
        <begin position="123"/>
        <end position="142"/>
    </location>
</feature>
<keyword evidence="5 6" id="KW-0472">Membrane</keyword>
<feature type="transmembrane region" description="Helical" evidence="6">
    <location>
        <begin position="196"/>
        <end position="218"/>
    </location>
</feature>
<evidence type="ECO:0000256" key="3">
    <source>
        <dbReference type="ARBA" id="ARBA00022692"/>
    </source>
</evidence>
<evidence type="ECO:0000256" key="5">
    <source>
        <dbReference type="ARBA" id="ARBA00023136"/>
    </source>
</evidence>
<evidence type="ECO:0000256" key="4">
    <source>
        <dbReference type="ARBA" id="ARBA00022989"/>
    </source>
</evidence>
<proteinExistence type="predicted"/>
<dbReference type="PANTHER" id="PTHR34820">
    <property type="entry name" value="INNER MEMBRANE PROTEIN YEBZ"/>
    <property type="match status" value="1"/>
</dbReference>
<dbReference type="InterPro" id="IPR032694">
    <property type="entry name" value="CopC/D"/>
</dbReference>
<dbReference type="Pfam" id="PF05425">
    <property type="entry name" value="CopD"/>
    <property type="match status" value="1"/>
</dbReference>
<feature type="transmembrane region" description="Helical" evidence="6">
    <location>
        <begin position="95"/>
        <end position="116"/>
    </location>
</feature>
<dbReference type="Proteomes" id="UP000195569">
    <property type="component" value="Unassembled WGS sequence"/>
</dbReference>
<comment type="subcellular location">
    <subcellularLocation>
        <location evidence="1">Cell membrane</location>
        <topology evidence="1">Multi-pass membrane protein</topology>
    </subcellularLocation>
</comment>